<reference evidence="1" key="1">
    <citation type="journal article" date="2021" name="Proc. Natl. Acad. Sci. U.S.A.">
        <title>A Catalog of Tens of Thousands of Viruses from Human Metagenomes Reveals Hidden Associations with Chronic Diseases.</title>
        <authorList>
            <person name="Tisza M.J."/>
            <person name="Buck C.B."/>
        </authorList>
    </citation>
    <scope>NUCLEOTIDE SEQUENCE</scope>
    <source>
        <strain evidence="1">CtD6g5</strain>
    </source>
</reference>
<proteinExistence type="predicted"/>
<dbReference type="EMBL" id="BK014970">
    <property type="protein sequence ID" value="DAD85002.1"/>
    <property type="molecule type" value="Genomic_DNA"/>
</dbReference>
<protein>
    <submittedName>
        <fullName evidence="1">Uncharacterized protein</fullName>
    </submittedName>
</protein>
<accession>A0A8S5MS55</accession>
<organism evidence="1">
    <name type="scientific">Siphoviridae sp. ctD6g5</name>
    <dbReference type="NCBI Taxonomy" id="2826196"/>
    <lineage>
        <taxon>Viruses</taxon>
        <taxon>Duplodnaviria</taxon>
        <taxon>Heunggongvirae</taxon>
        <taxon>Uroviricota</taxon>
        <taxon>Caudoviricetes</taxon>
    </lineage>
</organism>
<name>A0A8S5MS55_9CAUD</name>
<evidence type="ECO:0000313" key="1">
    <source>
        <dbReference type="EMBL" id="DAD85002.1"/>
    </source>
</evidence>
<sequence length="88" mass="10017">MRKIRFKQSIAFVVFLLSIATMDSQLYITAGVLAILSSIYLLTSSRKEQRDVHGTRGSRTDYRIRGGEGQAEGFYMESGPFHAERRRS</sequence>